<keyword evidence="3" id="KW-0067">ATP-binding</keyword>
<dbReference type="Proteomes" id="UP000018680">
    <property type="component" value="Chromosome"/>
</dbReference>
<dbReference type="AlphaFoldDB" id="V5WKB6"/>
<dbReference type="EMBL" id="CP006939">
    <property type="protein sequence ID" value="AHC16075.1"/>
    <property type="molecule type" value="Genomic_DNA"/>
</dbReference>
<evidence type="ECO:0000256" key="2">
    <source>
        <dbReference type="ARBA" id="ARBA00022741"/>
    </source>
</evidence>
<name>V5WKB6_9SPIO</name>
<dbReference type="HOGENOM" id="CLU_000604_1_22_12"/>
<evidence type="ECO:0000256" key="3">
    <source>
        <dbReference type="ARBA" id="ARBA00022840"/>
    </source>
</evidence>
<dbReference type="eggNOG" id="COG1116">
    <property type="taxonomic scope" value="Bacteria"/>
</dbReference>
<sequence length="256" mass="29134">MNISRNNSDNPVPGIDVRDLDYYYGGLKVLENIHLSVPRGSSAAVLGPSGCGKSTLLHILAGLLSPEQGEVRFQGRSVLNRQGWISYMQQDDLLLPWKTVADNIALPLILKGQKARDARRSVLNQLDQFGLEGFGSHFPEQLSGGMRQRASFMRSCMFRQDFFLLDEPFSRLDYLTRSRMHEWFQNYVEEHQPGYILVTHDPEEALLLADEIILLSSRPARIIQRFSVDAPRPRSRELIAREPMQEILRTIIAKAT</sequence>
<dbReference type="KEGG" id="slr:L21SP2_2723"/>
<feature type="domain" description="ABC transporter" evidence="4">
    <location>
        <begin position="15"/>
        <end position="242"/>
    </location>
</feature>
<dbReference type="InterPro" id="IPR003439">
    <property type="entry name" value="ABC_transporter-like_ATP-bd"/>
</dbReference>
<proteinExistence type="predicted"/>
<evidence type="ECO:0000256" key="1">
    <source>
        <dbReference type="ARBA" id="ARBA00022448"/>
    </source>
</evidence>
<reference evidence="5 6" key="1">
    <citation type="journal article" date="2015" name="Stand. Genomic Sci.">
        <title>Complete genome sequence and description of Salinispira pacifica gen. nov., sp. nov., a novel spirochaete isolated form a hypersaline microbial mat.</title>
        <authorList>
            <person name="Ben Hania W."/>
            <person name="Joseph M."/>
            <person name="Schumann P."/>
            <person name="Bunk B."/>
            <person name="Fiebig A."/>
            <person name="Sproer C."/>
            <person name="Klenk H.P."/>
            <person name="Fardeau M.L."/>
            <person name="Spring S."/>
        </authorList>
    </citation>
    <scope>NUCLEOTIDE SEQUENCE [LARGE SCALE GENOMIC DNA]</scope>
    <source>
        <strain evidence="5 6">L21-RPul-D2</strain>
    </source>
</reference>
<dbReference type="GO" id="GO:0016887">
    <property type="term" value="F:ATP hydrolysis activity"/>
    <property type="evidence" value="ECO:0007669"/>
    <property type="project" value="InterPro"/>
</dbReference>
<dbReference type="InterPro" id="IPR003593">
    <property type="entry name" value="AAA+_ATPase"/>
</dbReference>
<gene>
    <name evidence="5" type="ORF">L21SP2_2723</name>
</gene>
<dbReference type="InterPro" id="IPR050166">
    <property type="entry name" value="ABC_transporter_ATP-bind"/>
</dbReference>
<keyword evidence="1" id="KW-0813">Transport</keyword>
<dbReference type="PROSITE" id="PS50893">
    <property type="entry name" value="ABC_TRANSPORTER_2"/>
    <property type="match status" value="1"/>
</dbReference>
<dbReference type="STRING" id="1307761.L21SP2_2723"/>
<keyword evidence="2" id="KW-0547">Nucleotide-binding</keyword>
<dbReference type="PATRIC" id="fig|1307761.3.peg.2713"/>
<protein>
    <submittedName>
        <fullName evidence="5">Hydroxymethylpyrimidine ABC transporter, ATPase component</fullName>
    </submittedName>
</protein>
<evidence type="ECO:0000313" key="6">
    <source>
        <dbReference type="Proteomes" id="UP000018680"/>
    </source>
</evidence>
<dbReference type="Gene3D" id="3.40.50.300">
    <property type="entry name" value="P-loop containing nucleotide triphosphate hydrolases"/>
    <property type="match status" value="1"/>
</dbReference>
<dbReference type="PANTHER" id="PTHR42788:SF2">
    <property type="entry name" value="ABC TRANSPORTER ATP-BINDING PROTEIN"/>
    <property type="match status" value="1"/>
</dbReference>
<evidence type="ECO:0000259" key="4">
    <source>
        <dbReference type="PROSITE" id="PS50893"/>
    </source>
</evidence>
<keyword evidence="6" id="KW-1185">Reference proteome</keyword>
<dbReference type="SMART" id="SM00382">
    <property type="entry name" value="AAA"/>
    <property type="match status" value="1"/>
</dbReference>
<organism evidence="5 6">
    <name type="scientific">Salinispira pacifica</name>
    <dbReference type="NCBI Taxonomy" id="1307761"/>
    <lineage>
        <taxon>Bacteria</taxon>
        <taxon>Pseudomonadati</taxon>
        <taxon>Spirochaetota</taxon>
        <taxon>Spirochaetia</taxon>
        <taxon>Spirochaetales</taxon>
        <taxon>Spirochaetaceae</taxon>
        <taxon>Salinispira</taxon>
    </lineage>
</organism>
<dbReference type="PANTHER" id="PTHR42788">
    <property type="entry name" value="TAURINE IMPORT ATP-BINDING PROTEIN-RELATED"/>
    <property type="match status" value="1"/>
</dbReference>
<dbReference type="Pfam" id="PF00005">
    <property type="entry name" value="ABC_tran"/>
    <property type="match status" value="1"/>
</dbReference>
<dbReference type="RefSeq" id="WP_024268973.1">
    <property type="nucleotide sequence ID" value="NC_023035.1"/>
</dbReference>
<dbReference type="CDD" id="cd03293">
    <property type="entry name" value="ABC_NrtD_SsuB_transporters"/>
    <property type="match status" value="1"/>
</dbReference>
<dbReference type="SUPFAM" id="SSF52540">
    <property type="entry name" value="P-loop containing nucleoside triphosphate hydrolases"/>
    <property type="match status" value="1"/>
</dbReference>
<dbReference type="GO" id="GO:0005524">
    <property type="term" value="F:ATP binding"/>
    <property type="evidence" value="ECO:0007669"/>
    <property type="project" value="UniProtKB-KW"/>
</dbReference>
<accession>V5WKB6</accession>
<dbReference type="InterPro" id="IPR027417">
    <property type="entry name" value="P-loop_NTPase"/>
</dbReference>
<evidence type="ECO:0000313" key="5">
    <source>
        <dbReference type="EMBL" id="AHC16075.1"/>
    </source>
</evidence>